<dbReference type="AlphaFoldDB" id="A0A174G6D6"/>
<evidence type="ECO:0000259" key="2">
    <source>
        <dbReference type="Pfam" id="PF16107"/>
    </source>
</evidence>
<accession>A0A174G6D6</accession>
<dbReference type="Pfam" id="PF16107">
    <property type="entry name" value="DUF4825"/>
    <property type="match status" value="1"/>
</dbReference>
<feature type="domain" description="DUF4825" evidence="2">
    <location>
        <begin position="53"/>
        <end position="133"/>
    </location>
</feature>
<organism evidence="3 4">
    <name type="scientific">Clostridium paraputrificum</name>
    <dbReference type="NCBI Taxonomy" id="29363"/>
    <lineage>
        <taxon>Bacteria</taxon>
        <taxon>Bacillati</taxon>
        <taxon>Bacillota</taxon>
        <taxon>Clostridia</taxon>
        <taxon>Eubacteriales</taxon>
        <taxon>Clostridiaceae</taxon>
        <taxon>Clostridium</taxon>
    </lineage>
</organism>
<comment type="caution">
    <text evidence="3">The sequence shown here is derived from an EMBL/GenBank/DDBJ whole genome shotgun (WGS) entry which is preliminary data.</text>
</comment>
<keyword evidence="4" id="KW-1185">Reference proteome</keyword>
<proteinExistence type="predicted"/>
<evidence type="ECO:0000313" key="4">
    <source>
        <dbReference type="Proteomes" id="UP000092714"/>
    </source>
</evidence>
<gene>
    <name evidence="3" type="ORF">CP373A1_03355</name>
</gene>
<name>A0A174G6D6_9CLOT</name>
<feature type="signal peptide" evidence="1">
    <location>
        <begin position="1"/>
        <end position="20"/>
    </location>
</feature>
<dbReference type="EMBL" id="MAPZ01000010">
    <property type="protein sequence ID" value="OBY11973.1"/>
    <property type="molecule type" value="Genomic_DNA"/>
</dbReference>
<dbReference type="Proteomes" id="UP000092714">
    <property type="component" value="Unassembled WGS sequence"/>
</dbReference>
<dbReference type="InterPro" id="IPR032250">
    <property type="entry name" value="DUF4825"/>
</dbReference>
<protein>
    <recommendedName>
        <fullName evidence="2">DUF4825 domain-containing protein</fullName>
    </recommendedName>
</protein>
<evidence type="ECO:0000256" key="1">
    <source>
        <dbReference type="SAM" id="SignalP"/>
    </source>
</evidence>
<reference evidence="3 4" key="1">
    <citation type="submission" date="2016-06" db="EMBL/GenBank/DDBJ databases">
        <authorList>
            <person name="Kjaerup R.B."/>
            <person name="Dalgaard T.S."/>
            <person name="Juul-Madsen H.R."/>
        </authorList>
    </citation>
    <scope>NUCLEOTIDE SEQUENCE [LARGE SCALE GENOMIC DNA]</scope>
    <source>
        <strain evidence="3 4">373-A1</strain>
    </source>
</reference>
<evidence type="ECO:0000313" key="3">
    <source>
        <dbReference type="EMBL" id="OBY11973.1"/>
    </source>
</evidence>
<sequence length="168" mass="19506">MRKKISIIILLCLLMITVTGCSTKKDNVLSTAEVKIESLKKYENSKLEDNKAYDILKKLPGELYVDKVQRVKDSNDIEVEYAIRANDKDEYASFWENPQNVLQKNSAILFTLIEDVDNISFKVGDIEKKSYNYSRSYIEAVLGQYMDKMLEDEETWNKFNELKVIVAK</sequence>
<feature type="chain" id="PRO_5039647749" description="DUF4825 domain-containing protein" evidence="1">
    <location>
        <begin position="21"/>
        <end position="168"/>
    </location>
</feature>
<dbReference type="PROSITE" id="PS51257">
    <property type="entry name" value="PROKAR_LIPOPROTEIN"/>
    <property type="match status" value="1"/>
</dbReference>
<keyword evidence="1" id="KW-0732">Signal</keyword>
<dbReference type="RefSeq" id="WP_055254666.1">
    <property type="nucleotide sequence ID" value="NZ_CABHIH010000001.1"/>
</dbReference>